<evidence type="ECO:0000313" key="11">
    <source>
        <dbReference type="Proteomes" id="UP000724149"/>
    </source>
</evidence>
<organism evidence="10 11">
    <name type="scientific">Hydrogenoanaerobacterium saccharovorans</name>
    <dbReference type="NCBI Taxonomy" id="474960"/>
    <lineage>
        <taxon>Bacteria</taxon>
        <taxon>Bacillati</taxon>
        <taxon>Bacillota</taxon>
        <taxon>Clostridia</taxon>
        <taxon>Eubacteriales</taxon>
        <taxon>Oscillospiraceae</taxon>
        <taxon>Hydrogenoanaerobacterium</taxon>
    </lineage>
</organism>
<keyword evidence="4 8" id="KW-0812">Transmembrane</keyword>
<evidence type="ECO:0000313" key="10">
    <source>
        <dbReference type="EMBL" id="MBM6923626.1"/>
    </source>
</evidence>
<evidence type="ECO:0000256" key="5">
    <source>
        <dbReference type="ARBA" id="ARBA00022989"/>
    </source>
</evidence>
<keyword evidence="11" id="KW-1185">Reference proteome</keyword>
<comment type="subcellular location">
    <subcellularLocation>
        <location evidence="1">Cell membrane</location>
        <topology evidence="1">Multi-pass membrane protein</topology>
    </subcellularLocation>
</comment>
<dbReference type="EMBL" id="JACSNR010000007">
    <property type="protein sequence ID" value="MBM6923626.1"/>
    <property type="molecule type" value="Genomic_DNA"/>
</dbReference>
<gene>
    <name evidence="10" type="ORF">H9X81_07990</name>
</gene>
<reference evidence="10 11" key="1">
    <citation type="journal article" date="2021" name="Sci. Rep.">
        <title>The distribution of antibiotic resistance genes in chicken gut microbiota commensals.</title>
        <authorList>
            <person name="Juricova H."/>
            <person name="Matiasovicova J."/>
            <person name="Kubasova T."/>
            <person name="Cejkova D."/>
            <person name="Rychlik I."/>
        </authorList>
    </citation>
    <scope>NUCLEOTIDE SEQUENCE [LARGE SCALE GENOMIC DNA]</scope>
    <source>
        <strain evidence="10 11">An564</strain>
    </source>
</reference>
<keyword evidence="3" id="KW-0997">Cell inner membrane</keyword>
<name>A0ABS2GNT5_9FIRM</name>
<dbReference type="PANTHER" id="PTHR34390">
    <property type="entry name" value="UPF0442 PROTEIN YJJB-RELATED"/>
    <property type="match status" value="1"/>
</dbReference>
<dbReference type="InterPro" id="IPR050539">
    <property type="entry name" value="ThrE_Dicarb/AminoAcid_Exp"/>
</dbReference>
<dbReference type="PANTHER" id="PTHR34390:SF1">
    <property type="entry name" value="SUCCINATE TRANSPORTER SUBUNIT YJJB-RELATED"/>
    <property type="match status" value="1"/>
</dbReference>
<dbReference type="Pfam" id="PF12821">
    <property type="entry name" value="ThrE_2"/>
    <property type="match status" value="1"/>
</dbReference>
<keyword evidence="6 8" id="KW-0472">Membrane</keyword>
<protein>
    <submittedName>
        <fullName evidence="10">Threonine/serine exporter family protein</fullName>
    </submittedName>
</protein>
<evidence type="ECO:0000256" key="1">
    <source>
        <dbReference type="ARBA" id="ARBA00004651"/>
    </source>
</evidence>
<sequence length="153" mass="16917">MILPCIYAFFASFGFSYVFNLRGKNMFYAALGGGLSWFVYLLFAGCFSSDVPQFFLSMVAVSLYSEYMARKHHSPVTVYLVISYIPLVPGGGAYYTMEYLVGGETQLAMETGIHTLFVAGAIAMGIVLVSSMTRILAAYGRRRREKQESSESA</sequence>
<feature type="domain" description="Threonine/Serine exporter ThrE" evidence="9">
    <location>
        <begin position="5"/>
        <end position="131"/>
    </location>
</feature>
<comment type="similarity">
    <text evidence="7">Belongs to the ThrE exporter (TC 2.A.79) family.</text>
</comment>
<comment type="caution">
    <text evidence="10">The sequence shown here is derived from an EMBL/GenBank/DDBJ whole genome shotgun (WGS) entry which is preliminary data.</text>
</comment>
<keyword evidence="5 8" id="KW-1133">Transmembrane helix</keyword>
<evidence type="ECO:0000259" key="9">
    <source>
        <dbReference type="Pfam" id="PF12821"/>
    </source>
</evidence>
<evidence type="ECO:0000256" key="7">
    <source>
        <dbReference type="ARBA" id="ARBA00034125"/>
    </source>
</evidence>
<evidence type="ECO:0000256" key="8">
    <source>
        <dbReference type="SAM" id="Phobius"/>
    </source>
</evidence>
<evidence type="ECO:0000256" key="4">
    <source>
        <dbReference type="ARBA" id="ARBA00022692"/>
    </source>
</evidence>
<dbReference type="Proteomes" id="UP000724149">
    <property type="component" value="Unassembled WGS sequence"/>
</dbReference>
<keyword evidence="2" id="KW-1003">Cell membrane</keyword>
<evidence type="ECO:0000256" key="3">
    <source>
        <dbReference type="ARBA" id="ARBA00022519"/>
    </source>
</evidence>
<proteinExistence type="inferred from homology"/>
<feature type="transmembrane region" description="Helical" evidence="8">
    <location>
        <begin position="116"/>
        <end position="137"/>
    </location>
</feature>
<evidence type="ECO:0000256" key="2">
    <source>
        <dbReference type="ARBA" id="ARBA00022475"/>
    </source>
</evidence>
<evidence type="ECO:0000256" key="6">
    <source>
        <dbReference type="ARBA" id="ARBA00023136"/>
    </source>
</evidence>
<feature type="transmembrane region" description="Helical" evidence="8">
    <location>
        <begin position="76"/>
        <end position="96"/>
    </location>
</feature>
<dbReference type="InterPro" id="IPR024528">
    <property type="entry name" value="ThrE_2"/>
</dbReference>
<accession>A0ABS2GNT5</accession>